<dbReference type="InterPro" id="IPR039192">
    <property type="entry name" value="STKc_GSK3"/>
</dbReference>
<dbReference type="EMBL" id="PUHQ01000043">
    <property type="protein sequence ID" value="KAG0660532.1"/>
    <property type="molecule type" value="Genomic_DNA"/>
</dbReference>
<evidence type="ECO:0000256" key="7">
    <source>
        <dbReference type="PROSITE-ProRule" id="PRU10141"/>
    </source>
</evidence>
<reference evidence="10 11" key="1">
    <citation type="submission" date="2020-11" db="EMBL/GenBank/DDBJ databases">
        <title>Kefir isolates.</title>
        <authorList>
            <person name="Marcisauskas S."/>
            <person name="Kim Y."/>
            <person name="Blasche S."/>
        </authorList>
    </citation>
    <scope>NUCLEOTIDE SEQUENCE [LARGE SCALE GENOMIC DNA]</scope>
    <source>
        <strain evidence="10 11">KR</strain>
    </source>
</reference>
<evidence type="ECO:0000256" key="5">
    <source>
        <dbReference type="ARBA" id="ARBA00022777"/>
    </source>
</evidence>
<dbReference type="Proteomes" id="UP000777482">
    <property type="component" value="Unassembled WGS sequence"/>
</dbReference>
<dbReference type="CDD" id="cd14137">
    <property type="entry name" value="STKc_GSK3"/>
    <property type="match status" value="1"/>
</dbReference>
<evidence type="ECO:0000256" key="8">
    <source>
        <dbReference type="RuleBase" id="RU000304"/>
    </source>
</evidence>
<protein>
    <submittedName>
        <fullName evidence="10">Regulator of ime2</fullName>
    </submittedName>
</protein>
<dbReference type="FunFam" id="1.10.510.10:FF:000624">
    <property type="entry name" value="Mitogen-activated protein kinase"/>
    <property type="match status" value="1"/>
</dbReference>
<dbReference type="OrthoDB" id="272141at2759"/>
<dbReference type="GO" id="GO:0005524">
    <property type="term" value="F:ATP binding"/>
    <property type="evidence" value="ECO:0007669"/>
    <property type="project" value="UniProtKB-UniRule"/>
</dbReference>
<dbReference type="PANTHER" id="PTHR24057:SF0">
    <property type="entry name" value="PROTEIN KINASE SHAGGY-RELATED"/>
    <property type="match status" value="1"/>
</dbReference>
<feature type="binding site" evidence="7">
    <location>
        <position position="67"/>
    </location>
    <ligand>
        <name>ATP</name>
        <dbReference type="ChEBI" id="CHEBI:30616"/>
    </ligand>
</feature>
<evidence type="ECO:0000256" key="3">
    <source>
        <dbReference type="ARBA" id="ARBA00022679"/>
    </source>
</evidence>
<dbReference type="GO" id="GO:0004712">
    <property type="term" value="F:protein serine/threonine/tyrosine kinase activity"/>
    <property type="evidence" value="ECO:0007669"/>
    <property type="project" value="TreeGrafter"/>
</dbReference>
<comment type="similarity">
    <text evidence="1">Belongs to the protein kinase superfamily. CMGC Ser/Thr protein kinase family. GSK-3 subfamily.</text>
</comment>
<dbReference type="InterPro" id="IPR000719">
    <property type="entry name" value="Prot_kinase_dom"/>
</dbReference>
<dbReference type="PROSITE" id="PS00108">
    <property type="entry name" value="PROTEIN_KINASE_ST"/>
    <property type="match status" value="1"/>
</dbReference>
<evidence type="ECO:0000256" key="6">
    <source>
        <dbReference type="ARBA" id="ARBA00022840"/>
    </source>
</evidence>
<gene>
    <name evidence="10" type="primary">RIM11_2</name>
    <name evidence="10" type="ORF">C6P46_004557</name>
</gene>
<dbReference type="InterPro" id="IPR008271">
    <property type="entry name" value="Ser/Thr_kinase_AS"/>
</dbReference>
<dbReference type="GO" id="GO:0005737">
    <property type="term" value="C:cytoplasm"/>
    <property type="evidence" value="ECO:0007669"/>
    <property type="project" value="TreeGrafter"/>
</dbReference>
<organism evidence="10 11">
    <name type="scientific">Rhodotorula mucilaginosa</name>
    <name type="common">Yeast</name>
    <name type="synonym">Rhodotorula rubra</name>
    <dbReference type="NCBI Taxonomy" id="5537"/>
    <lineage>
        <taxon>Eukaryota</taxon>
        <taxon>Fungi</taxon>
        <taxon>Dikarya</taxon>
        <taxon>Basidiomycota</taxon>
        <taxon>Pucciniomycotina</taxon>
        <taxon>Microbotryomycetes</taxon>
        <taxon>Sporidiobolales</taxon>
        <taxon>Sporidiobolaceae</taxon>
        <taxon>Rhodotorula</taxon>
    </lineage>
</organism>
<dbReference type="InterPro" id="IPR017441">
    <property type="entry name" value="Protein_kinase_ATP_BS"/>
</dbReference>
<dbReference type="InterPro" id="IPR050591">
    <property type="entry name" value="GSK-3"/>
</dbReference>
<keyword evidence="6 7" id="KW-0067">ATP-binding</keyword>
<evidence type="ECO:0000313" key="11">
    <source>
        <dbReference type="Proteomes" id="UP000777482"/>
    </source>
</evidence>
<name>A0A9P6W2N7_RHOMI</name>
<dbReference type="AlphaFoldDB" id="A0A9P6W2N7"/>
<dbReference type="GO" id="GO:0030154">
    <property type="term" value="P:cell differentiation"/>
    <property type="evidence" value="ECO:0007669"/>
    <property type="project" value="TreeGrafter"/>
</dbReference>
<dbReference type="GO" id="GO:0007165">
    <property type="term" value="P:signal transduction"/>
    <property type="evidence" value="ECO:0007669"/>
    <property type="project" value="TreeGrafter"/>
</dbReference>
<keyword evidence="5" id="KW-0418">Kinase</keyword>
<dbReference type="Gene3D" id="1.10.510.10">
    <property type="entry name" value="Transferase(Phosphotransferase) domain 1"/>
    <property type="match status" value="1"/>
</dbReference>
<dbReference type="InterPro" id="IPR011009">
    <property type="entry name" value="Kinase-like_dom_sf"/>
</dbReference>
<sequence length="401" mass="45746">MPGTTHGADLTRLREYHTVRVRDADSGRSVQLVFSETHVVGEGSFGIVTCAQLYSNNEHERGVVALKRTRQDKRFKCREMQIISAVLHPNIVKLRYYWYEADEQSDDLFLNLVFEYLPETLYCLYRSYVKRRQYFPDILIKLYTYQLLRGLAYLHARGICHRDIKPQNLLVDPDTGRLVIIDFGSAKVLKAGEPNVSYTASRYYRAPELIFSSTSYGVAIDMWSVGCILAELIMGEVLFAGTSGIDQLVAIIKILGTPTREQILAMNESYHEQVFPGFEPVNLKRIIPRASPEQLSLLNSLLRYEPEKRLTAIEALSHTFYDELRRGTGAGPAGPWQLRLPGGKQARVDLFDFTDLELSIRPDLNSHLVPPHARARLFDETGLDLECFEPLDVARYRLNVD</sequence>
<dbReference type="Gene3D" id="3.30.200.20">
    <property type="entry name" value="Phosphorylase Kinase, domain 1"/>
    <property type="match status" value="1"/>
</dbReference>
<feature type="domain" description="Protein kinase" evidence="9">
    <location>
        <begin position="34"/>
        <end position="321"/>
    </location>
</feature>
<evidence type="ECO:0000259" key="9">
    <source>
        <dbReference type="PROSITE" id="PS50011"/>
    </source>
</evidence>
<dbReference type="SMART" id="SM00220">
    <property type="entry name" value="S_TKc"/>
    <property type="match status" value="1"/>
</dbReference>
<dbReference type="GO" id="GO:0004674">
    <property type="term" value="F:protein serine/threonine kinase activity"/>
    <property type="evidence" value="ECO:0007669"/>
    <property type="project" value="UniProtKB-KW"/>
</dbReference>
<keyword evidence="4 7" id="KW-0547">Nucleotide-binding</keyword>
<comment type="caution">
    <text evidence="10">The sequence shown here is derived from an EMBL/GenBank/DDBJ whole genome shotgun (WGS) entry which is preliminary data.</text>
</comment>
<evidence type="ECO:0000256" key="1">
    <source>
        <dbReference type="ARBA" id="ARBA00005527"/>
    </source>
</evidence>
<keyword evidence="2 8" id="KW-0723">Serine/threonine-protein kinase</keyword>
<keyword evidence="3" id="KW-0808">Transferase</keyword>
<evidence type="ECO:0000256" key="4">
    <source>
        <dbReference type="ARBA" id="ARBA00022741"/>
    </source>
</evidence>
<dbReference type="SUPFAM" id="SSF56112">
    <property type="entry name" value="Protein kinase-like (PK-like)"/>
    <property type="match status" value="1"/>
</dbReference>
<accession>A0A9P6W2N7</accession>
<dbReference type="Pfam" id="PF00069">
    <property type="entry name" value="Pkinase"/>
    <property type="match status" value="1"/>
</dbReference>
<proteinExistence type="inferred from homology"/>
<dbReference type="GO" id="GO:0005634">
    <property type="term" value="C:nucleus"/>
    <property type="evidence" value="ECO:0007669"/>
    <property type="project" value="TreeGrafter"/>
</dbReference>
<evidence type="ECO:0000313" key="10">
    <source>
        <dbReference type="EMBL" id="KAG0660532.1"/>
    </source>
</evidence>
<dbReference type="PROSITE" id="PS50011">
    <property type="entry name" value="PROTEIN_KINASE_DOM"/>
    <property type="match status" value="1"/>
</dbReference>
<dbReference type="PANTHER" id="PTHR24057">
    <property type="entry name" value="GLYCOGEN SYNTHASE KINASE-3 ALPHA"/>
    <property type="match status" value="1"/>
</dbReference>
<evidence type="ECO:0000256" key="2">
    <source>
        <dbReference type="ARBA" id="ARBA00022527"/>
    </source>
</evidence>
<dbReference type="PROSITE" id="PS00107">
    <property type="entry name" value="PROTEIN_KINASE_ATP"/>
    <property type="match status" value="1"/>
</dbReference>
<keyword evidence="11" id="KW-1185">Reference proteome</keyword>